<comment type="catalytic activity">
    <reaction evidence="4 5">
        <text>L-tyrosyl-[protein] + 3'-phosphoadenylyl sulfate = O-sulfo-L-tyrosine-[protein] + adenosine 3',5'-bisphosphate + H(+)</text>
        <dbReference type="Rhea" id="RHEA:16801"/>
        <dbReference type="Rhea" id="RHEA-COMP:10136"/>
        <dbReference type="Rhea" id="RHEA-COMP:11688"/>
        <dbReference type="ChEBI" id="CHEBI:15378"/>
        <dbReference type="ChEBI" id="CHEBI:46858"/>
        <dbReference type="ChEBI" id="CHEBI:58339"/>
        <dbReference type="ChEBI" id="CHEBI:58343"/>
        <dbReference type="ChEBI" id="CHEBI:65286"/>
        <dbReference type="EC" id="2.8.2.20"/>
    </reaction>
</comment>
<name>A0AAD9PWF1_ACRCE</name>
<sequence length="333" mass="38777">MKRKFFFAIIGILLVVSLCSLLRNTTDLRSFFGHSYSRRGLFFSQHAESRDHKTKSSYELYDGVETLLIFVGYPRSGHTLVSSLLDAHPHVIVANEFDILGQWQTLDDARRNKYFLFDQLVTNSKNESKVGYRSATVNHRYSYHVPGQWQGTYKSSIQVMGDKKGGKTTRQILKKENQQALKEIQRVLNIPVKFVHVVRNPYDNIATMLLRAVHKRNEADKGAKINDSRRLDVQIEKYFSLVQINNKLEKTFGDSLHLLHSSQLIMEPKKTLMEICEFLELHCDQKYVTDCASIVYKEGTKTRHFVVWTDKQKKLIREKLQGFPSIKDYNFYN</sequence>
<accession>A0AAD9PWF1</accession>
<dbReference type="InterPro" id="IPR026634">
    <property type="entry name" value="TPST-like"/>
</dbReference>
<gene>
    <name evidence="6" type="ORF">P5673_029015</name>
</gene>
<evidence type="ECO:0000256" key="3">
    <source>
        <dbReference type="ARBA" id="ARBA00022679"/>
    </source>
</evidence>
<keyword evidence="3 5" id="KW-0808">Transferase</keyword>
<dbReference type="SUPFAM" id="SSF52540">
    <property type="entry name" value="P-loop containing nucleoside triphosphate hydrolases"/>
    <property type="match status" value="1"/>
</dbReference>
<dbReference type="InterPro" id="IPR027417">
    <property type="entry name" value="P-loop_NTPase"/>
</dbReference>
<evidence type="ECO:0000256" key="4">
    <source>
        <dbReference type="ARBA" id="ARBA00048460"/>
    </source>
</evidence>
<evidence type="ECO:0000256" key="5">
    <source>
        <dbReference type="RuleBase" id="RU365018"/>
    </source>
</evidence>
<reference evidence="6" key="1">
    <citation type="journal article" date="2023" name="G3 (Bethesda)">
        <title>Whole genome assembly and annotation of the endangered Caribbean coral Acropora cervicornis.</title>
        <authorList>
            <person name="Selwyn J.D."/>
            <person name="Vollmer S.V."/>
        </authorList>
    </citation>
    <scope>NUCLEOTIDE SEQUENCE</scope>
    <source>
        <strain evidence="6">K2</strain>
    </source>
</reference>
<dbReference type="EMBL" id="JARQWQ010000112">
    <property type="protein sequence ID" value="KAK2550319.1"/>
    <property type="molecule type" value="Genomic_DNA"/>
</dbReference>
<proteinExistence type="inferred from homology"/>
<comment type="caution">
    <text evidence="6">The sequence shown here is derived from an EMBL/GenBank/DDBJ whole genome shotgun (WGS) entry which is preliminary data.</text>
</comment>
<dbReference type="GO" id="GO:0005794">
    <property type="term" value="C:Golgi apparatus"/>
    <property type="evidence" value="ECO:0007669"/>
    <property type="project" value="TreeGrafter"/>
</dbReference>
<dbReference type="EC" id="2.8.2.20" evidence="2 5"/>
<dbReference type="GO" id="GO:0008476">
    <property type="term" value="F:protein-tyrosine sulfotransferase activity"/>
    <property type="evidence" value="ECO:0007669"/>
    <property type="project" value="UniProtKB-EC"/>
</dbReference>
<evidence type="ECO:0000256" key="1">
    <source>
        <dbReference type="ARBA" id="ARBA00009988"/>
    </source>
</evidence>
<protein>
    <recommendedName>
        <fullName evidence="2 5">Protein-tyrosine sulfotransferase</fullName>
        <ecNumber evidence="2 5">2.8.2.20</ecNumber>
    </recommendedName>
</protein>
<dbReference type="PANTHER" id="PTHR12788">
    <property type="entry name" value="PROTEIN-TYROSINE SULFOTRANSFERASE 2"/>
    <property type="match status" value="1"/>
</dbReference>
<dbReference type="PANTHER" id="PTHR12788:SF8">
    <property type="entry name" value="PROTEIN-TYROSINE SULFOTRANSFERASE"/>
    <property type="match status" value="1"/>
</dbReference>
<evidence type="ECO:0000256" key="2">
    <source>
        <dbReference type="ARBA" id="ARBA00013262"/>
    </source>
</evidence>
<reference evidence="6" key="2">
    <citation type="journal article" date="2023" name="Science">
        <title>Genomic signatures of disease resistance in endangered staghorn corals.</title>
        <authorList>
            <person name="Vollmer S.V."/>
            <person name="Selwyn J.D."/>
            <person name="Despard B.A."/>
            <person name="Roesel C.L."/>
        </authorList>
    </citation>
    <scope>NUCLEOTIDE SEQUENCE</scope>
    <source>
        <strain evidence="6">K2</strain>
    </source>
</reference>
<comment type="similarity">
    <text evidence="1 5">Belongs to the protein sulfotransferase family.</text>
</comment>
<dbReference type="AlphaFoldDB" id="A0AAD9PWF1"/>
<comment type="function">
    <text evidence="5">Catalyzes the O-sulfation of tyrosine residues within acidic motifs of polypeptides, using 3'-phosphoadenylyl sulfate (PAPS) as cosubstrate.</text>
</comment>
<dbReference type="Pfam" id="PF13469">
    <property type="entry name" value="Sulfotransfer_3"/>
    <property type="match status" value="1"/>
</dbReference>
<dbReference type="Gene3D" id="3.40.50.300">
    <property type="entry name" value="P-loop containing nucleotide triphosphate hydrolases"/>
    <property type="match status" value="1"/>
</dbReference>
<dbReference type="Proteomes" id="UP001249851">
    <property type="component" value="Unassembled WGS sequence"/>
</dbReference>
<evidence type="ECO:0000313" key="7">
    <source>
        <dbReference type="Proteomes" id="UP001249851"/>
    </source>
</evidence>
<organism evidence="6 7">
    <name type="scientific">Acropora cervicornis</name>
    <name type="common">Staghorn coral</name>
    <dbReference type="NCBI Taxonomy" id="6130"/>
    <lineage>
        <taxon>Eukaryota</taxon>
        <taxon>Metazoa</taxon>
        <taxon>Cnidaria</taxon>
        <taxon>Anthozoa</taxon>
        <taxon>Hexacorallia</taxon>
        <taxon>Scleractinia</taxon>
        <taxon>Astrocoeniina</taxon>
        <taxon>Acroporidae</taxon>
        <taxon>Acropora</taxon>
    </lineage>
</organism>
<keyword evidence="7" id="KW-1185">Reference proteome</keyword>
<evidence type="ECO:0000313" key="6">
    <source>
        <dbReference type="EMBL" id="KAK2550319.1"/>
    </source>
</evidence>